<keyword evidence="3" id="KW-1185">Reference proteome</keyword>
<dbReference type="AlphaFoldDB" id="A0A371EB94"/>
<sequence>MHKKDLCITNSELRRLILEEIHKSKLSLHLGMTKIYQDLKKMFLWLGIKREVFEYKANIEHRRLRGLLQMMEIPEWILPKLYIKEIVCLHGVPSSIIFDRDPWFTSRFWQSLHQAFGTKLRLNSATIQSLKDLWRVCMLDHLGMLDKVLPLIEFTYNNNYHASIGMVPFQALYRRCKTPLSWYQDGEHLVVGPNLVQQMTKKIKKIQDNMKTSQSRQ</sequence>
<dbReference type="Proteomes" id="UP000257109">
    <property type="component" value="Unassembled WGS sequence"/>
</dbReference>
<dbReference type="EMBL" id="QJKJ01014980">
    <property type="protein sequence ID" value="RDX63301.1"/>
    <property type="molecule type" value="Genomic_DNA"/>
</dbReference>
<dbReference type="Pfam" id="PF17921">
    <property type="entry name" value="Integrase_H2C2"/>
    <property type="match status" value="1"/>
</dbReference>
<reference evidence="2" key="1">
    <citation type="submission" date="2018-05" db="EMBL/GenBank/DDBJ databases">
        <title>Draft genome of Mucuna pruriens seed.</title>
        <authorList>
            <person name="Nnadi N.E."/>
            <person name="Vos R."/>
            <person name="Hasami M.H."/>
            <person name="Devisetty U.K."/>
            <person name="Aguiy J.C."/>
        </authorList>
    </citation>
    <scope>NUCLEOTIDE SEQUENCE [LARGE SCALE GENOMIC DNA]</scope>
    <source>
        <strain evidence="2">JCA_2017</strain>
    </source>
</reference>
<dbReference type="SUPFAM" id="SSF53098">
    <property type="entry name" value="Ribonuclease H-like"/>
    <property type="match status" value="1"/>
</dbReference>
<gene>
    <name evidence="2" type="ORF">CR513_58288</name>
</gene>
<dbReference type="OrthoDB" id="1432088at2759"/>
<feature type="non-terminal residue" evidence="2">
    <location>
        <position position="1"/>
    </location>
</feature>
<dbReference type="GO" id="GO:0003676">
    <property type="term" value="F:nucleic acid binding"/>
    <property type="evidence" value="ECO:0007669"/>
    <property type="project" value="InterPro"/>
</dbReference>
<accession>A0A371EB94</accession>
<dbReference type="Gene3D" id="3.30.420.10">
    <property type="entry name" value="Ribonuclease H-like superfamily/Ribonuclease H"/>
    <property type="match status" value="1"/>
</dbReference>
<comment type="caution">
    <text evidence="2">The sequence shown here is derived from an EMBL/GenBank/DDBJ whole genome shotgun (WGS) entry which is preliminary data.</text>
</comment>
<organism evidence="2 3">
    <name type="scientific">Mucuna pruriens</name>
    <name type="common">Velvet bean</name>
    <name type="synonym">Dolichos pruriens</name>
    <dbReference type="NCBI Taxonomy" id="157652"/>
    <lineage>
        <taxon>Eukaryota</taxon>
        <taxon>Viridiplantae</taxon>
        <taxon>Streptophyta</taxon>
        <taxon>Embryophyta</taxon>
        <taxon>Tracheophyta</taxon>
        <taxon>Spermatophyta</taxon>
        <taxon>Magnoliopsida</taxon>
        <taxon>eudicotyledons</taxon>
        <taxon>Gunneridae</taxon>
        <taxon>Pentapetalae</taxon>
        <taxon>rosids</taxon>
        <taxon>fabids</taxon>
        <taxon>Fabales</taxon>
        <taxon>Fabaceae</taxon>
        <taxon>Papilionoideae</taxon>
        <taxon>50 kb inversion clade</taxon>
        <taxon>NPAAA clade</taxon>
        <taxon>indigoferoid/millettioid clade</taxon>
        <taxon>Phaseoleae</taxon>
        <taxon>Mucuna</taxon>
    </lineage>
</organism>
<dbReference type="PANTHER" id="PTHR45835">
    <property type="entry name" value="YALI0A06105P"/>
    <property type="match status" value="1"/>
</dbReference>
<dbReference type="InterPro" id="IPR041588">
    <property type="entry name" value="Integrase_H2C2"/>
</dbReference>
<evidence type="ECO:0000313" key="2">
    <source>
        <dbReference type="EMBL" id="RDX63301.1"/>
    </source>
</evidence>
<dbReference type="Gene3D" id="1.10.340.70">
    <property type="match status" value="1"/>
</dbReference>
<proteinExistence type="predicted"/>
<evidence type="ECO:0000259" key="1">
    <source>
        <dbReference type="Pfam" id="PF17921"/>
    </source>
</evidence>
<feature type="domain" description="Integrase zinc-binding" evidence="1">
    <location>
        <begin position="10"/>
        <end position="55"/>
    </location>
</feature>
<dbReference type="STRING" id="157652.A0A371EB94"/>
<name>A0A371EB94_MUCPR</name>
<protein>
    <recommendedName>
        <fullName evidence="1">Integrase zinc-binding domain-containing protein</fullName>
    </recommendedName>
</protein>
<evidence type="ECO:0000313" key="3">
    <source>
        <dbReference type="Proteomes" id="UP000257109"/>
    </source>
</evidence>
<dbReference type="PANTHER" id="PTHR45835:SF99">
    <property type="entry name" value="CHROMO DOMAIN-CONTAINING PROTEIN-RELATED"/>
    <property type="match status" value="1"/>
</dbReference>
<dbReference type="InterPro" id="IPR036397">
    <property type="entry name" value="RNaseH_sf"/>
</dbReference>
<dbReference type="InterPro" id="IPR012337">
    <property type="entry name" value="RNaseH-like_sf"/>
</dbReference>